<dbReference type="EMBL" id="FMJB01000060">
    <property type="protein sequence ID" value="SCM68766.1"/>
    <property type="molecule type" value="Genomic_DNA"/>
</dbReference>
<organism evidence="2 3">
    <name type="scientific">Donghicola eburneus</name>
    <dbReference type="NCBI Taxonomy" id="393278"/>
    <lineage>
        <taxon>Bacteria</taxon>
        <taxon>Pseudomonadati</taxon>
        <taxon>Pseudomonadota</taxon>
        <taxon>Alphaproteobacteria</taxon>
        <taxon>Rhodobacterales</taxon>
        <taxon>Roseobacteraceae</taxon>
        <taxon>Donghicola</taxon>
    </lineage>
</organism>
<keyword evidence="3" id="KW-1185">Reference proteome</keyword>
<dbReference type="AlphaFoldDB" id="A0A1M4N6N4"/>
<proteinExistence type="predicted"/>
<protein>
    <recommendedName>
        <fullName evidence="4">Rrf2 family transcriptional regulator</fullName>
    </recommendedName>
</protein>
<reference evidence="3" key="1">
    <citation type="submission" date="2016-09" db="EMBL/GenBank/DDBJ databases">
        <authorList>
            <person name="Wibberg D."/>
        </authorList>
    </citation>
    <scope>NUCLEOTIDE SEQUENCE [LARGE SCALE GENOMIC DNA]</scope>
</reference>
<evidence type="ECO:0000313" key="2">
    <source>
        <dbReference type="EMBL" id="SCM68766.1"/>
    </source>
</evidence>
<dbReference type="GO" id="GO:0003700">
    <property type="term" value="F:DNA-binding transcription factor activity"/>
    <property type="evidence" value="ECO:0007669"/>
    <property type="project" value="TreeGrafter"/>
</dbReference>
<evidence type="ECO:0000256" key="1">
    <source>
        <dbReference type="ARBA" id="ARBA00023125"/>
    </source>
</evidence>
<evidence type="ECO:0000313" key="3">
    <source>
        <dbReference type="Proteomes" id="UP000184085"/>
    </source>
</evidence>
<gene>
    <name evidence="2" type="ORF">KARMA_2995</name>
</gene>
<dbReference type="Proteomes" id="UP000184085">
    <property type="component" value="Unassembled WGS sequence"/>
</dbReference>
<dbReference type="GO" id="GO:0005829">
    <property type="term" value="C:cytosol"/>
    <property type="evidence" value="ECO:0007669"/>
    <property type="project" value="TreeGrafter"/>
</dbReference>
<name>A0A1M4N6N4_9RHOB</name>
<dbReference type="PANTHER" id="PTHR33221:SF4">
    <property type="entry name" value="HTH-TYPE TRANSCRIPTIONAL REPRESSOR NSRR"/>
    <property type="match status" value="1"/>
</dbReference>
<dbReference type="GO" id="GO:0003677">
    <property type="term" value="F:DNA binding"/>
    <property type="evidence" value="ECO:0007669"/>
    <property type="project" value="UniProtKB-KW"/>
</dbReference>
<dbReference type="SUPFAM" id="SSF46785">
    <property type="entry name" value="Winged helix' DNA-binding domain"/>
    <property type="match status" value="1"/>
</dbReference>
<dbReference type="InterPro" id="IPR036390">
    <property type="entry name" value="WH_DNA-bd_sf"/>
</dbReference>
<dbReference type="InterPro" id="IPR036388">
    <property type="entry name" value="WH-like_DNA-bd_sf"/>
</dbReference>
<sequence>MKLTRYSDYALRVSLYLAINQARLVQISEIVKVYGLPQGNIMKLTTDLVGAGFFESVRGRTGGIRLAISPSELTVGQIVRHTEGGQALVDCSSCILAPECGLICIMSEAKQAFFRVLDNYTVEQVIARNPKAIDILSLTGGE</sequence>
<dbReference type="InterPro" id="IPR000944">
    <property type="entry name" value="Tscrpt_reg_Rrf2"/>
</dbReference>
<dbReference type="PROSITE" id="PS51197">
    <property type="entry name" value="HTH_RRF2_2"/>
    <property type="match status" value="1"/>
</dbReference>
<dbReference type="RefSeq" id="WP_072707655.1">
    <property type="nucleotide sequence ID" value="NZ_FMJB01000060.1"/>
</dbReference>
<dbReference type="Pfam" id="PF02082">
    <property type="entry name" value="Rrf2"/>
    <property type="match status" value="1"/>
</dbReference>
<dbReference type="Gene3D" id="1.10.10.10">
    <property type="entry name" value="Winged helix-like DNA-binding domain superfamily/Winged helix DNA-binding domain"/>
    <property type="match status" value="1"/>
</dbReference>
<accession>A0A1M4N6N4</accession>
<evidence type="ECO:0008006" key="4">
    <source>
        <dbReference type="Google" id="ProtNLM"/>
    </source>
</evidence>
<keyword evidence="1" id="KW-0238">DNA-binding</keyword>
<dbReference type="NCBIfam" id="TIGR00738">
    <property type="entry name" value="rrf2_super"/>
    <property type="match status" value="1"/>
</dbReference>
<dbReference type="PANTHER" id="PTHR33221">
    <property type="entry name" value="WINGED HELIX-TURN-HELIX TRANSCRIPTIONAL REGULATOR, RRF2 FAMILY"/>
    <property type="match status" value="1"/>
</dbReference>